<evidence type="ECO:0000256" key="2">
    <source>
        <dbReference type="ARBA" id="ARBA00022857"/>
    </source>
</evidence>
<evidence type="ECO:0000256" key="3">
    <source>
        <dbReference type="ARBA" id="ARBA00023002"/>
    </source>
</evidence>
<evidence type="ECO:0000259" key="7">
    <source>
        <dbReference type="Pfam" id="PF00248"/>
    </source>
</evidence>
<dbReference type="PANTHER" id="PTHR43827:SF3">
    <property type="entry name" value="NADP-DEPENDENT OXIDOREDUCTASE DOMAIN-CONTAINING PROTEIN"/>
    <property type="match status" value="1"/>
</dbReference>
<evidence type="ECO:0000256" key="6">
    <source>
        <dbReference type="PIRSR" id="PIRSR000097-3"/>
    </source>
</evidence>
<dbReference type="PRINTS" id="PR00069">
    <property type="entry name" value="ALDKETRDTASE"/>
</dbReference>
<reference evidence="8" key="1">
    <citation type="journal article" date="2022" name="Microbiol. Spectr.">
        <title>Optimizing Conditions in the Acid Tolerance Test for Potential Probiotics Using Response Surface Methodology.</title>
        <authorList>
            <person name="Ko H.I."/>
            <person name="Jeong C.H."/>
            <person name="Hong S.W."/>
            <person name="Eun J.B."/>
            <person name="Kim T.W."/>
        </authorList>
    </citation>
    <scope>NUCLEOTIDE SEQUENCE</scope>
    <source>
        <strain evidence="8">KCKM 0438</strain>
    </source>
</reference>
<name>A0AAX4AJR5_LACLC</name>
<reference evidence="8" key="2">
    <citation type="submission" date="2023-09" db="EMBL/GenBank/DDBJ databases">
        <authorList>
            <person name="Kim T.W."/>
        </authorList>
    </citation>
    <scope>NUCLEOTIDE SEQUENCE</scope>
    <source>
        <strain evidence="8">KCKM 0438</strain>
    </source>
</reference>
<dbReference type="InterPro" id="IPR018170">
    <property type="entry name" value="Aldo/ket_reductase_CS"/>
</dbReference>
<dbReference type="FunFam" id="3.20.20.100:FF:000015">
    <property type="entry name" value="Oxidoreductase, aldo/keto reductase family"/>
    <property type="match status" value="1"/>
</dbReference>
<proteinExistence type="inferred from homology"/>
<feature type="binding site" evidence="5">
    <location>
        <position position="107"/>
    </location>
    <ligand>
        <name>substrate</name>
    </ligand>
</feature>
<dbReference type="PANTHER" id="PTHR43827">
    <property type="entry name" value="2,5-DIKETO-D-GLUCONIC ACID REDUCTASE"/>
    <property type="match status" value="1"/>
</dbReference>
<feature type="domain" description="NADP-dependent oxidoreductase" evidence="7">
    <location>
        <begin position="18"/>
        <end position="259"/>
    </location>
</feature>
<feature type="active site" description="Proton donor" evidence="4">
    <location>
        <position position="45"/>
    </location>
</feature>
<keyword evidence="2" id="KW-0521">NADP</keyword>
<dbReference type="RefSeq" id="WP_043737351.1">
    <property type="nucleotide sequence ID" value="NZ_CP070856.1"/>
</dbReference>
<gene>
    <name evidence="8" type="ORF">RF668_01505</name>
</gene>
<feature type="site" description="Lowers pKa of active site Tyr" evidence="6">
    <location>
        <position position="74"/>
    </location>
</feature>
<keyword evidence="3" id="KW-0560">Oxidoreductase</keyword>
<dbReference type="EMBL" id="CP133787">
    <property type="protein sequence ID" value="WMX71000.1"/>
    <property type="molecule type" value="Genomic_DNA"/>
</dbReference>
<dbReference type="Gene3D" id="3.20.20.100">
    <property type="entry name" value="NADP-dependent oxidoreductase domain"/>
    <property type="match status" value="1"/>
</dbReference>
<evidence type="ECO:0000256" key="1">
    <source>
        <dbReference type="ARBA" id="ARBA00007905"/>
    </source>
</evidence>
<comment type="similarity">
    <text evidence="1">Belongs to the aldo/keto reductase family.</text>
</comment>
<protein>
    <submittedName>
        <fullName evidence="8">Aldo/keto reductase</fullName>
    </submittedName>
</protein>
<dbReference type="PIRSF" id="PIRSF000097">
    <property type="entry name" value="AKR"/>
    <property type="match status" value="1"/>
</dbReference>
<dbReference type="InterPro" id="IPR020471">
    <property type="entry name" value="AKR"/>
</dbReference>
<evidence type="ECO:0000256" key="5">
    <source>
        <dbReference type="PIRSR" id="PIRSR000097-2"/>
    </source>
</evidence>
<dbReference type="GO" id="GO:0016616">
    <property type="term" value="F:oxidoreductase activity, acting on the CH-OH group of donors, NAD or NADP as acceptor"/>
    <property type="evidence" value="ECO:0007669"/>
    <property type="project" value="UniProtKB-ARBA"/>
</dbReference>
<organism evidence="8 9">
    <name type="scientific">Lactococcus lactis subsp. cremoris</name>
    <name type="common">Streptococcus cremoris</name>
    <dbReference type="NCBI Taxonomy" id="1359"/>
    <lineage>
        <taxon>Bacteria</taxon>
        <taxon>Bacillati</taxon>
        <taxon>Bacillota</taxon>
        <taxon>Bacilli</taxon>
        <taxon>Lactobacillales</taxon>
        <taxon>Streptococcaceae</taxon>
        <taxon>Lactococcus</taxon>
    </lineage>
</organism>
<dbReference type="Proteomes" id="UP001254658">
    <property type="component" value="Chromosome"/>
</dbReference>
<dbReference type="InterPro" id="IPR023210">
    <property type="entry name" value="NADP_OxRdtase_dom"/>
</dbReference>
<evidence type="ECO:0000313" key="9">
    <source>
        <dbReference type="Proteomes" id="UP001254658"/>
    </source>
</evidence>
<dbReference type="PROSITE" id="PS00062">
    <property type="entry name" value="ALDOKETO_REDUCTASE_2"/>
    <property type="match status" value="1"/>
</dbReference>
<dbReference type="Pfam" id="PF00248">
    <property type="entry name" value="Aldo_ket_red"/>
    <property type="match status" value="1"/>
</dbReference>
<accession>A0AAX4AJR5</accession>
<sequence length="272" mass="31359">MKLNNQIEIPELGLGVFQIPNEETAEVVKNGIINGYLLIDTAKIYENEEGTGQGIKEGLTSTGLTREDLFVTSKLWGDNHSYKETIQSFEESLKKLDLDYLDLYLIHWPGTNYAYKESWKAMEDLYKAGKVKAIGVSNFQKHHLEELLSYAEIKPVLNQIELHPKLSQKELREFLKLHDIKVQAWSPLMQGQLLDNEMLKKIADKHRKSVAQIILRWDIQQEILVNVKSIKSERMIANRQIFDFALDQEDMEALNSLNEALRVGPNPDTFNF</sequence>
<dbReference type="InterPro" id="IPR036812">
    <property type="entry name" value="NAD(P)_OxRdtase_dom_sf"/>
</dbReference>
<evidence type="ECO:0000313" key="8">
    <source>
        <dbReference type="EMBL" id="WMX71000.1"/>
    </source>
</evidence>
<evidence type="ECO:0000256" key="4">
    <source>
        <dbReference type="PIRSR" id="PIRSR000097-1"/>
    </source>
</evidence>
<dbReference type="SUPFAM" id="SSF51430">
    <property type="entry name" value="NAD(P)-linked oxidoreductase"/>
    <property type="match status" value="1"/>
</dbReference>
<dbReference type="AlphaFoldDB" id="A0AAX4AJR5"/>